<protein>
    <submittedName>
        <fullName evidence="2">Uncharacterized protein</fullName>
    </submittedName>
</protein>
<dbReference type="EMBL" id="BMAT01005044">
    <property type="protein sequence ID" value="GFR86085.1"/>
    <property type="molecule type" value="Genomic_DNA"/>
</dbReference>
<gene>
    <name evidence="2" type="ORF">ElyMa_002458200</name>
</gene>
<feature type="compositionally biased region" description="Basic and acidic residues" evidence="1">
    <location>
        <begin position="236"/>
        <end position="252"/>
    </location>
</feature>
<comment type="caution">
    <text evidence="2">The sequence shown here is derived from an EMBL/GenBank/DDBJ whole genome shotgun (WGS) entry which is preliminary data.</text>
</comment>
<feature type="compositionally biased region" description="Acidic residues" evidence="1">
    <location>
        <begin position="194"/>
        <end position="209"/>
    </location>
</feature>
<sequence length="252" mass="28493">MNDERDHLSLICARWIPHFCAIEYSLWPETGRRQRHAVYPAWSLSSTSGQHSTPVIKERPAQSDYINIGDPLKRSRHYPQSNANCLDRCRIARCNLNVSPSYDSSEPYLLSIFRIRTYSLTHIHLGQDLPLLHPPGQYIPSRQFRIPGLPQLTLSGASLALVACREAITWRAHVPGLAAHGDQRRRKVKKKEEDENDDNEDDDGDDNDDNIAAAAAAAAAAADDDDDDDDDYVGSKVDEVYKKENKRETKMR</sequence>
<evidence type="ECO:0000313" key="2">
    <source>
        <dbReference type="EMBL" id="GFR86085.1"/>
    </source>
</evidence>
<organism evidence="2 3">
    <name type="scientific">Elysia marginata</name>
    <dbReference type="NCBI Taxonomy" id="1093978"/>
    <lineage>
        <taxon>Eukaryota</taxon>
        <taxon>Metazoa</taxon>
        <taxon>Spiralia</taxon>
        <taxon>Lophotrochozoa</taxon>
        <taxon>Mollusca</taxon>
        <taxon>Gastropoda</taxon>
        <taxon>Heterobranchia</taxon>
        <taxon>Euthyneura</taxon>
        <taxon>Panpulmonata</taxon>
        <taxon>Sacoglossa</taxon>
        <taxon>Placobranchoidea</taxon>
        <taxon>Plakobranchidae</taxon>
        <taxon>Elysia</taxon>
    </lineage>
</organism>
<keyword evidence="3" id="KW-1185">Reference proteome</keyword>
<dbReference type="Proteomes" id="UP000762676">
    <property type="component" value="Unassembled WGS sequence"/>
</dbReference>
<reference evidence="2 3" key="1">
    <citation type="journal article" date="2021" name="Elife">
        <title>Chloroplast acquisition without the gene transfer in kleptoplastic sea slugs, Plakobranchus ocellatus.</title>
        <authorList>
            <person name="Maeda T."/>
            <person name="Takahashi S."/>
            <person name="Yoshida T."/>
            <person name="Shimamura S."/>
            <person name="Takaki Y."/>
            <person name="Nagai Y."/>
            <person name="Toyoda A."/>
            <person name="Suzuki Y."/>
            <person name="Arimoto A."/>
            <person name="Ishii H."/>
            <person name="Satoh N."/>
            <person name="Nishiyama T."/>
            <person name="Hasebe M."/>
            <person name="Maruyama T."/>
            <person name="Minagawa J."/>
            <person name="Obokata J."/>
            <person name="Shigenobu S."/>
        </authorList>
    </citation>
    <scope>NUCLEOTIDE SEQUENCE [LARGE SCALE GENOMIC DNA]</scope>
</reference>
<feature type="region of interest" description="Disordered" evidence="1">
    <location>
        <begin position="179"/>
        <end position="252"/>
    </location>
</feature>
<name>A0AAV4GM32_9GAST</name>
<evidence type="ECO:0000313" key="3">
    <source>
        <dbReference type="Proteomes" id="UP000762676"/>
    </source>
</evidence>
<accession>A0AAV4GM32</accession>
<evidence type="ECO:0000256" key="1">
    <source>
        <dbReference type="SAM" id="MobiDB-lite"/>
    </source>
</evidence>
<proteinExistence type="predicted"/>
<feature type="compositionally biased region" description="Low complexity" evidence="1">
    <location>
        <begin position="210"/>
        <end position="221"/>
    </location>
</feature>
<dbReference type="AlphaFoldDB" id="A0AAV4GM32"/>
<feature type="compositionally biased region" description="Acidic residues" evidence="1">
    <location>
        <begin position="222"/>
        <end position="232"/>
    </location>
</feature>